<protein>
    <submittedName>
        <fullName evidence="2">Uncharacterized protein</fullName>
    </submittedName>
</protein>
<dbReference type="Proteomes" id="UP000256964">
    <property type="component" value="Unassembled WGS sequence"/>
</dbReference>
<dbReference type="EMBL" id="KZ857542">
    <property type="protein sequence ID" value="RDX40680.1"/>
    <property type="molecule type" value="Genomic_DNA"/>
</dbReference>
<evidence type="ECO:0000313" key="3">
    <source>
        <dbReference type="Proteomes" id="UP000256964"/>
    </source>
</evidence>
<organism evidence="2 3">
    <name type="scientific">Lentinus brumalis</name>
    <dbReference type="NCBI Taxonomy" id="2498619"/>
    <lineage>
        <taxon>Eukaryota</taxon>
        <taxon>Fungi</taxon>
        <taxon>Dikarya</taxon>
        <taxon>Basidiomycota</taxon>
        <taxon>Agaricomycotina</taxon>
        <taxon>Agaricomycetes</taxon>
        <taxon>Polyporales</taxon>
        <taxon>Polyporaceae</taxon>
        <taxon>Lentinus</taxon>
    </lineage>
</organism>
<sequence>VPPCRIVLTNAELTPILVPDEPQPQSSASSQSWDTPQAAFARLPSHEIEVSLQGSGTAIEHIDGYVHPTGGGLSLPFSSPAIVTPQIGSLLNPDVRSASPQHPACHGCASASFFCESTAGFPGRGCVDRNVPCVVTFYPQAPFDAYGGSVLPENVGRSHYSQQLRGEPAAHVSSEYPRADTSDLSDFTGAGAFEDEY</sequence>
<evidence type="ECO:0000313" key="2">
    <source>
        <dbReference type="EMBL" id="RDX40680.1"/>
    </source>
</evidence>
<accession>A0A371CK85</accession>
<feature type="compositionally biased region" description="Low complexity" evidence="1">
    <location>
        <begin position="23"/>
        <end position="32"/>
    </location>
</feature>
<evidence type="ECO:0000256" key="1">
    <source>
        <dbReference type="SAM" id="MobiDB-lite"/>
    </source>
</evidence>
<dbReference type="AlphaFoldDB" id="A0A371CK85"/>
<gene>
    <name evidence="2" type="ORF">OH76DRAFT_1476116</name>
</gene>
<proteinExistence type="predicted"/>
<feature type="non-terminal residue" evidence="2">
    <location>
        <position position="1"/>
    </location>
</feature>
<keyword evidence="3" id="KW-1185">Reference proteome</keyword>
<feature type="region of interest" description="Disordered" evidence="1">
    <location>
        <begin position="17"/>
        <end position="36"/>
    </location>
</feature>
<reference evidence="2 3" key="1">
    <citation type="journal article" date="2018" name="Biotechnol. Biofuels">
        <title>Integrative visual omics of the white-rot fungus Polyporus brumalis exposes the biotechnological potential of its oxidative enzymes for delignifying raw plant biomass.</title>
        <authorList>
            <person name="Miyauchi S."/>
            <person name="Rancon A."/>
            <person name="Drula E."/>
            <person name="Hage H."/>
            <person name="Chaduli D."/>
            <person name="Favel A."/>
            <person name="Grisel S."/>
            <person name="Henrissat B."/>
            <person name="Herpoel-Gimbert I."/>
            <person name="Ruiz-Duenas F.J."/>
            <person name="Chevret D."/>
            <person name="Hainaut M."/>
            <person name="Lin J."/>
            <person name="Wang M."/>
            <person name="Pangilinan J."/>
            <person name="Lipzen A."/>
            <person name="Lesage-Meessen L."/>
            <person name="Navarro D."/>
            <person name="Riley R."/>
            <person name="Grigoriev I.V."/>
            <person name="Zhou S."/>
            <person name="Raouche S."/>
            <person name="Rosso M.N."/>
        </authorList>
    </citation>
    <scope>NUCLEOTIDE SEQUENCE [LARGE SCALE GENOMIC DNA]</scope>
    <source>
        <strain evidence="2 3">BRFM 1820</strain>
    </source>
</reference>
<name>A0A371CK85_9APHY</name>